<dbReference type="SUPFAM" id="SSF53300">
    <property type="entry name" value="vWA-like"/>
    <property type="match status" value="1"/>
</dbReference>
<feature type="region of interest" description="Disordered" evidence="1">
    <location>
        <begin position="544"/>
        <end position="563"/>
    </location>
</feature>
<gene>
    <name evidence="3" type="ORF">EW146_g8832</name>
</gene>
<dbReference type="Pfam" id="PF13768">
    <property type="entry name" value="VWA_3"/>
    <property type="match status" value="1"/>
</dbReference>
<dbReference type="SMART" id="SM00327">
    <property type="entry name" value="VWA"/>
    <property type="match status" value="1"/>
</dbReference>
<accession>A0A4S4LD19</accession>
<dbReference type="PANTHER" id="PTHR45737:SF6">
    <property type="entry name" value="VON WILLEBRAND FACTOR A DOMAIN-CONTAINING PROTEIN 5A"/>
    <property type="match status" value="1"/>
</dbReference>
<comment type="caution">
    <text evidence="3">The sequence shown here is derived from an EMBL/GenBank/DDBJ whole genome shotgun (WGS) entry which is preliminary data.</text>
</comment>
<protein>
    <recommendedName>
        <fullName evidence="2">VWFA domain-containing protein</fullName>
    </recommendedName>
</protein>
<dbReference type="Gene3D" id="3.40.50.410">
    <property type="entry name" value="von Willebrand factor, type A domain"/>
    <property type="match status" value="1"/>
</dbReference>
<evidence type="ECO:0000313" key="4">
    <source>
        <dbReference type="Proteomes" id="UP000310158"/>
    </source>
</evidence>
<dbReference type="InterPro" id="IPR002035">
    <property type="entry name" value="VWF_A"/>
</dbReference>
<dbReference type="Proteomes" id="UP000310158">
    <property type="component" value="Unassembled WGS sequence"/>
</dbReference>
<dbReference type="PANTHER" id="PTHR45737">
    <property type="entry name" value="VON WILLEBRAND FACTOR A DOMAIN-CONTAINING PROTEIN 5A"/>
    <property type="match status" value="1"/>
</dbReference>
<proteinExistence type="predicted"/>
<dbReference type="PROSITE" id="PS50234">
    <property type="entry name" value="VWFA"/>
    <property type="match status" value="1"/>
</dbReference>
<feature type="domain" description="VWFA" evidence="2">
    <location>
        <begin position="174"/>
        <end position="359"/>
    </location>
</feature>
<reference evidence="3 4" key="1">
    <citation type="submission" date="2019-02" db="EMBL/GenBank/DDBJ databases">
        <title>Genome sequencing of the rare red list fungi Bondarzewia mesenterica.</title>
        <authorList>
            <person name="Buettner E."/>
            <person name="Kellner H."/>
        </authorList>
    </citation>
    <scope>NUCLEOTIDE SEQUENCE [LARGE SCALE GENOMIC DNA]</scope>
    <source>
        <strain evidence="3 4">DSM 108281</strain>
    </source>
</reference>
<dbReference type="OrthoDB" id="1729737at2759"/>
<evidence type="ECO:0000256" key="1">
    <source>
        <dbReference type="SAM" id="MobiDB-lite"/>
    </source>
</evidence>
<dbReference type="AlphaFoldDB" id="A0A4S4LD19"/>
<evidence type="ECO:0000313" key="3">
    <source>
        <dbReference type="EMBL" id="THH08938.1"/>
    </source>
</evidence>
<dbReference type="InterPro" id="IPR036465">
    <property type="entry name" value="vWFA_dom_sf"/>
</dbReference>
<keyword evidence="4" id="KW-1185">Reference proteome</keyword>
<name>A0A4S4LD19_9AGAM</name>
<organism evidence="3 4">
    <name type="scientific">Bondarzewia mesenterica</name>
    <dbReference type="NCBI Taxonomy" id="1095465"/>
    <lineage>
        <taxon>Eukaryota</taxon>
        <taxon>Fungi</taxon>
        <taxon>Dikarya</taxon>
        <taxon>Basidiomycota</taxon>
        <taxon>Agaricomycotina</taxon>
        <taxon>Agaricomycetes</taxon>
        <taxon>Russulales</taxon>
        <taxon>Bondarzewiaceae</taxon>
        <taxon>Bondarzewia</taxon>
    </lineage>
</organism>
<sequence>MPARAAVCAFEICVPGQPPVLGVVKEKTRAAGEYSAAVEDGALSGLAQMVTDDDNDSPDQVRFQLPVSIALRYGAVPPSMFGAVSADAPLHIRAKVVTSDGEQTQVTSPTHAIVAVESNKSKSDKRLSWRSSDSGMDAPRCFAERDACIASHSTVAFQLTMVPKFDVPPMPQQEYLFLIDRSGSMEDQKISVAKRTLTVLLRSLPSSGTTFNIFSFGTVCDSLWFPSRQYDQQSLQEATRHVEAMAADYGGTEICSATQRVLKSRNKSIPTAVFILTDGEAYDINPVVSLVSNEVRTSSKDAHLRVFTLGIGPTASSAMCEGIARAGNGICLMATSMEDITKKCALLVRAGKSGRVDSISVDWGMEAQLDTVGMKDEKTIVKQTLSSTAVQQSPTKIEAIYPGSRFVVFAILGTEKMPHNVTLRAIFHNGEERTVIVPVQSLDLARRNTNSRYVHTLAAHHLMANLAAKRAPAPDAGEIGMTDRVCTTAIVRLGVLYQVVSQHTSFVAVETPRQQLQRAGYIRHGLDRVDRVLSTMDCCNSRDAHPTEWTEESPPSRTSFNDDEKTLWSEGGYQSGMSTMVAHDYDPSIELDQYDGRRNMGSRSVQDLVLASSQQSLCHPPGREDYHLQLFVQSKNFDSYDPTIELDEYGSQEEYGIMGGTRSRPGFLPTIPVPSPRPRGIPSSAFMQSKNFDSYDAEMPEDVVQLIKLQSFDGSFIMNDDLRQIVGEQAAAEGARMDVDDTIWAMVLAVALLELRLTRQKELLDVLLEKVMESISKQVKKDVFDQHVSRAKALISSVSS</sequence>
<evidence type="ECO:0000259" key="2">
    <source>
        <dbReference type="PROSITE" id="PS50234"/>
    </source>
</evidence>
<dbReference type="EMBL" id="SGPL01000664">
    <property type="protein sequence ID" value="THH08938.1"/>
    <property type="molecule type" value="Genomic_DNA"/>
</dbReference>